<dbReference type="InterPro" id="IPR006204">
    <property type="entry name" value="GHMP_kinase_N_dom"/>
</dbReference>
<dbReference type="SUPFAM" id="SSF54211">
    <property type="entry name" value="Ribosomal protein S5 domain 2-like"/>
    <property type="match status" value="1"/>
</dbReference>
<accession>A0A075HWI3</accession>
<dbReference type="GO" id="GO:0005524">
    <property type="term" value="F:ATP binding"/>
    <property type="evidence" value="ECO:0007669"/>
    <property type="project" value="UniProtKB-KW"/>
</dbReference>
<dbReference type="PANTHER" id="PTHR42282:SF1">
    <property type="entry name" value="PANTOATE KINASE"/>
    <property type="match status" value="1"/>
</dbReference>
<evidence type="ECO:0000313" key="3">
    <source>
        <dbReference type="EMBL" id="AIF18902.1"/>
    </source>
</evidence>
<sequence>MTKITGQAASSGHITLLFSVQDDDTELINQGSRGIGLCIDPIQPTCQIIVTGEIGLGKILGKSQNQNLILQQTVIDTLSQFVPSVLEYNWQIQQSCGLPQQQGFGLSAAGALATALALQRALGVDEQLAHPQSFHVAHLVERKLSGGLGDIAALWAGGIDLRREPGCPQVSETLGGSGVVDGWYSNLKLLVAWRDRTTRHTSAYIDDEEWKTRIRISGEEQLTALKQGIWNKSRWGEILATSTSFARDSKLASDAGRTELLQIADSVISFTQVQASPHLCMLGESLVILPTSLESGFNNDEILQMIERFNLMGLKSIEVSLSENSLR</sequence>
<dbReference type="Pfam" id="PF00288">
    <property type="entry name" value="GHMP_kinases_N"/>
    <property type="match status" value="1"/>
</dbReference>
<reference evidence="3" key="1">
    <citation type="journal article" date="2014" name="Genome Biol. Evol.">
        <title>Pangenome evidence for extensive interdomain horizontal transfer affecting lineage core and shell genes in uncultured planktonic thaumarchaeota and euryarchaeota.</title>
        <authorList>
            <person name="Deschamps P."/>
            <person name="Zivanovic Y."/>
            <person name="Moreira D."/>
            <person name="Rodriguez-Valera F."/>
            <person name="Lopez-Garcia P."/>
        </authorList>
    </citation>
    <scope>NUCLEOTIDE SEQUENCE</scope>
</reference>
<keyword evidence="1" id="KW-0808">Transferase</keyword>
<dbReference type="EMBL" id="KF901123">
    <property type="protein sequence ID" value="AIF18902.1"/>
    <property type="molecule type" value="Genomic_DNA"/>
</dbReference>
<comment type="pathway">
    <text evidence="1">Cofactor biosynthesis; coenzyme A biosynthesis.</text>
</comment>
<name>A0A075HWI3_9EURY</name>
<comment type="catalytic activity">
    <reaction evidence="1">
        <text>(R)-pantoate + ATP = (R)-4-phosphopantoate + ADP + H(+)</text>
        <dbReference type="Rhea" id="RHEA:28246"/>
        <dbReference type="ChEBI" id="CHEBI:15378"/>
        <dbReference type="ChEBI" id="CHEBI:15980"/>
        <dbReference type="ChEBI" id="CHEBI:30616"/>
        <dbReference type="ChEBI" id="CHEBI:61294"/>
        <dbReference type="ChEBI" id="CHEBI:456216"/>
        <dbReference type="EC" id="2.7.1.169"/>
    </reaction>
</comment>
<feature type="domain" description="GHMP kinase N-terminal" evidence="2">
    <location>
        <begin position="92"/>
        <end position="158"/>
    </location>
</feature>
<dbReference type="HAMAP" id="MF_02223">
    <property type="entry name" value="Pantoate_kinase"/>
    <property type="match status" value="1"/>
</dbReference>
<dbReference type="GO" id="GO:0016301">
    <property type="term" value="F:kinase activity"/>
    <property type="evidence" value="ECO:0007669"/>
    <property type="project" value="UniProtKB-UniRule"/>
</dbReference>
<dbReference type="InterPro" id="IPR012043">
    <property type="entry name" value="PoK"/>
</dbReference>
<dbReference type="EC" id="2.7.1.169" evidence="1"/>
<keyword evidence="1" id="KW-0173">Coenzyme A biosynthesis</keyword>
<evidence type="ECO:0000259" key="2">
    <source>
        <dbReference type="Pfam" id="PF00288"/>
    </source>
</evidence>
<protein>
    <recommendedName>
        <fullName evidence="1">Pantoate kinase</fullName>
        <shortName evidence="1">PoK</shortName>
        <ecNumber evidence="1">2.7.1.169</ecNumber>
    </recommendedName>
</protein>
<organism evidence="3">
    <name type="scientific">uncultured marine group II/III euryarchaeote KM3_84_G11</name>
    <dbReference type="NCBI Taxonomy" id="1456524"/>
    <lineage>
        <taxon>Archaea</taxon>
        <taxon>Methanobacteriati</taxon>
        <taxon>Methanobacteriota</taxon>
        <taxon>environmental samples</taxon>
    </lineage>
</organism>
<comment type="function">
    <text evidence="1">Phosphorylates (R)-pantoate to form (R)-4-phosphopantoate in the CoA biosynthesis pathway.</text>
</comment>
<keyword evidence="1" id="KW-0547">Nucleotide-binding</keyword>
<dbReference type="PANTHER" id="PTHR42282">
    <property type="entry name" value="PANTOATE KINASE-RELATED"/>
    <property type="match status" value="1"/>
</dbReference>
<keyword evidence="1" id="KW-0067">ATP-binding</keyword>
<dbReference type="InterPro" id="IPR014721">
    <property type="entry name" value="Ribsml_uS5_D2-typ_fold_subgr"/>
</dbReference>
<evidence type="ECO:0000256" key="1">
    <source>
        <dbReference type="HAMAP-Rule" id="MF_02223"/>
    </source>
</evidence>
<dbReference type="GO" id="GO:0015937">
    <property type="term" value="P:coenzyme A biosynthetic process"/>
    <property type="evidence" value="ECO:0007669"/>
    <property type="project" value="UniProtKB-UniRule"/>
</dbReference>
<keyword evidence="1" id="KW-0418">Kinase</keyword>
<dbReference type="AlphaFoldDB" id="A0A075HWI3"/>
<dbReference type="InterPro" id="IPR020568">
    <property type="entry name" value="Ribosomal_Su5_D2-typ_SF"/>
</dbReference>
<comment type="similarity">
    <text evidence="1">Belongs to the GHMP kinase family. PoK subfamily.</text>
</comment>
<dbReference type="Gene3D" id="3.30.230.10">
    <property type="match status" value="1"/>
</dbReference>
<dbReference type="UniPathway" id="UPA00241"/>
<proteinExistence type="inferred from homology"/>